<dbReference type="PANTHER" id="PTHR21180">
    <property type="entry name" value="ENDONUCLEASE/EXONUCLEASE/PHOSPHATASE FAMILY DOMAIN-CONTAINING PROTEIN 1"/>
    <property type="match status" value="1"/>
</dbReference>
<evidence type="ECO:0000313" key="1">
    <source>
        <dbReference type="EMBL" id="TXD91873.1"/>
    </source>
</evidence>
<dbReference type="Proteomes" id="UP000321367">
    <property type="component" value="Unassembled WGS sequence"/>
</dbReference>
<dbReference type="PANTHER" id="PTHR21180:SF32">
    <property type="entry name" value="ENDONUCLEASE_EXONUCLEASE_PHOSPHATASE FAMILY DOMAIN-CONTAINING PROTEIN 1"/>
    <property type="match status" value="1"/>
</dbReference>
<dbReference type="Gene3D" id="1.10.150.280">
    <property type="entry name" value="AF1531-like domain"/>
    <property type="match status" value="1"/>
</dbReference>
<comment type="caution">
    <text evidence="1">The sequence shown here is derived from an EMBL/GenBank/DDBJ whole genome shotgun (WGS) entry which is preliminary data.</text>
</comment>
<dbReference type="InterPro" id="IPR010994">
    <property type="entry name" value="RuvA_2-like"/>
</dbReference>
<name>A0A5C6ZNL1_9FLAO</name>
<dbReference type="Pfam" id="PF12836">
    <property type="entry name" value="HHH_3"/>
    <property type="match status" value="2"/>
</dbReference>
<dbReference type="SUPFAM" id="SSF47781">
    <property type="entry name" value="RuvA domain 2-like"/>
    <property type="match status" value="3"/>
</dbReference>
<reference evidence="1 2" key="1">
    <citation type="submission" date="2019-08" db="EMBL/GenBank/DDBJ databases">
        <title>Genome sequence of Gillisia hiemivivida IC154 (type strain).</title>
        <authorList>
            <person name="Bowman J.P."/>
        </authorList>
    </citation>
    <scope>NUCLEOTIDE SEQUENCE [LARGE SCALE GENOMIC DNA]</scope>
    <source>
        <strain evidence="1 2">IC154</strain>
    </source>
</reference>
<proteinExistence type="predicted"/>
<dbReference type="InterPro" id="IPR051675">
    <property type="entry name" value="Endo/Exo/Phosphatase_dom_1"/>
</dbReference>
<dbReference type="RefSeq" id="WP_146934730.1">
    <property type="nucleotide sequence ID" value="NZ_CBCSHZ010000034.1"/>
</dbReference>
<dbReference type="Gene3D" id="1.10.150.320">
    <property type="entry name" value="Photosystem II 12 kDa extrinsic protein"/>
    <property type="match status" value="1"/>
</dbReference>
<dbReference type="EMBL" id="VORY01000031">
    <property type="protein sequence ID" value="TXD91873.1"/>
    <property type="molecule type" value="Genomic_DNA"/>
</dbReference>
<evidence type="ECO:0000313" key="2">
    <source>
        <dbReference type="Proteomes" id="UP000321367"/>
    </source>
</evidence>
<dbReference type="OrthoDB" id="981124at2"/>
<accession>A0A5C6ZNL1</accession>
<dbReference type="AlphaFoldDB" id="A0A5C6ZNL1"/>
<gene>
    <name evidence="1" type="ORF">ES724_15615</name>
</gene>
<keyword evidence="2" id="KW-1185">Reference proteome</keyword>
<sequence>MSNLSSYFIFSKSQRNGIFLLLLLIILFQLVYFFVDFNNEDNISKEDLSRITHYQKQIDSLKQVGIAKAEIKIYPFNPNLITDYKGYTLGMSVEEIDRLFQFRKSNKWVNSPEEFQNVTLVSDSLLNKISPYFKFPDWVQKAGQNKSSSLSKATPSPVLNKKDLNAASFEELIMIKGIGEVLATRIIKYRLKTGGFVSDLQLKDIYGLNLETRKELLNKFSVLTKPEVVVFNINKASVIEIASVPYLDYELAREIVNYRILHERIGTYDELAKIKGFPSEKIDRIALYLTLE</sequence>
<protein>
    <submittedName>
        <fullName evidence="1">Helix-hairpin-helix domain-containing protein</fullName>
    </submittedName>
</protein>
<organism evidence="1 2">
    <name type="scientific">Gillisia hiemivivida</name>
    <dbReference type="NCBI Taxonomy" id="291190"/>
    <lineage>
        <taxon>Bacteria</taxon>
        <taxon>Pseudomonadati</taxon>
        <taxon>Bacteroidota</taxon>
        <taxon>Flavobacteriia</taxon>
        <taxon>Flavobacteriales</taxon>
        <taxon>Flavobacteriaceae</taxon>
        <taxon>Gillisia</taxon>
    </lineage>
</organism>